<evidence type="ECO:0000256" key="1">
    <source>
        <dbReference type="SAM" id="MobiDB-lite"/>
    </source>
</evidence>
<feature type="compositionally biased region" description="Low complexity" evidence="1">
    <location>
        <begin position="426"/>
        <end position="468"/>
    </location>
</feature>
<comment type="caution">
    <text evidence="2">The sequence shown here is derived from an EMBL/GenBank/DDBJ whole genome shotgun (WGS) entry which is preliminary data.</text>
</comment>
<proteinExistence type="predicted"/>
<feature type="region of interest" description="Disordered" evidence="1">
    <location>
        <begin position="299"/>
        <end position="318"/>
    </location>
</feature>
<evidence type="ECO:0000313" key="3">
    <source>
        <dbReference type="Proteomes" id="UP000652761"/>
    </source>
</evidence>
<feature type="compositionally biased region" description="Basic and acidic residues" evidence="1">
    <location>
        <begin position="220"/>
        <end position="230"/>
    </location>
</feature>
<feature type="compositionally biased region" description="Basic and acidic residues" evidence="1">
    <location>
        <begin position="193"/>
        <end position="202"/>
    </location>
</feature>
<accession>A0A843X0Y7</accession>
<keyword evidence="3" id="KW-1185">Reference proteome</keyword>
<feature type="compositionally biased region" description="Low complexity" evidence="1">
    <location>
        <begin position="281"/>
        <end position="293"/>
    </location>
</feature>
<protein>
    <submittedName>
        <fullName evidence="2">Uncharacterized protein</fullName>
    </submittedName>
</protein>
<feature type="region of interest" description="Disordered" evidence="1">
    <location>
        <begin position="375"/>
        <end position="475"/>
    </location>
</feature>
<organism evidence="2 3">
    <name type="scientific">Colocasia esculenta</name>
    <name type="common">Wild taro</name>
    <name type="synonym">Arum esculentum</name>
    <dbReference type="NCBI Taxonomy" id="4460"/>
    <lineage>
        <taxon>Eukaryota</taxon>
        <taxon>Viridiplantae</taxon>
        <taxon>Streptophyta</taxon>
        <taxon>Embryophyta</taxon>
        <taxon>Tracheophyta</taxon>
        <taxon>Spermatophyta</taxon>
        <taxon>Magnoliopsida</taxon>
        <taxon>Liliopsida</taxon>
        <taxon>Araceae</taxon>
        <taxon>Aroideae</taxon>
        <taxon>Colocasieae</taxon>
        <taxon>Colocasia</taxon>
    </lineage>
</organism>
<gene>
    <name evidence="2" type="ORF">Taro_047482</name>
</gene>
<evidence type="ECO:0000313" key="2">
    <source>
        <dbReference type="EMBL" id="MQM14547.1"/>
    </source>
</evidence>
<name>A0A843X0Y7_COLES</name>
<dbReference type="AlphaFoldDB" id="A0A843X0Y7"/>
<dbReference type="EMBL" id="NMUH01006137">
    <property type="protein sequence ID" value="MQM14547.1"/>
    <property type="molecule type" value="Genomic_DNA"/>
</dbReference>
<dbReference type="Proteomes" id="UP000652761">
    <property type="component" value="Unassembled WGS sequence"/>
</dbReference>
<reference evidence="2" key="1">
    <citation type="submission" date="2017-07" db="EMBL/GenBank/DDBJ databases">
        <title>Taro Niue Genome Assembly and Annotation.</title>
        <authorList>
            <person name="Atibalentja N."/>
            <person name="Keating K."/>
            <person name="Fields C.J."/>
        </authorList>
    </citation>
    <scope>NUCLEOTIDE SEQUENCE</scope>
    <source>
        <strain evidence="2">Niue_2</strain>
        <tissue evidence="2">Leaf</tissue>
    </source>
</reference>
<feature type="region of interest" description="Disordered" evidence="1">
    <location>
        <begin position="193"/>
        <end position="238"/>
    </location>
</feature>
<feature type="compositionally biased region" description="Pro residues" evidence="1">
    <location>
        <begin position="380"/>
        <end position="396"/>
    </location>
</feature>
<feature type="region of interest" description="Disordered" evidence="1">
    <location>
        <begin position="273"/>
        <end position="293"/>
    </location>
</feature>
<sequence>MGQAIRSRNLKKSGFSVVNGVWSKASVVEGEVYIGDASGAHPQMESSVEMSELPMESVSVPTFVAQEQAGPSMAENQSEVTAEEEGERMSAAAPKIPEVPAGVFAERRIEDILPEDIMPVTEETVASGHIVEEVPLEEEHPIPQGDFVMMDAPCQGESVPVEEDVPIEGEQLQEKTVEAPPTSGDQEELHRASLNLDDREGETASSSSSDEDDDQPPPAKESKKKDKETAPEVPLLTVTPFERQIRNAMKWFNQEMGTMKSMISEIFKAVGAQAPSPPATATPAAAPAEESAAALVAEEPAVAAPAEESAAAPAAEEPTVAPAAATPVTAVPVEAANAVQAAAEAEVPGLSGLAVMESWPSGPEVLDSVQSLPEEVVSDPLPPAPTSTHTPIPPSPTAASIAPPAPPPFKRPRSRPISSPTPFPSPNTSSSPASSTSHLPSSPSLEAPLASSAEASSSSGPSSVPEVGISTTDDFLHPSASPSFITIIPRNAQINSPFLTDIKDDFEEAILRSVLKNTWASFIQKEIKMIRHFQMFNNYRYLNRLPEVQLSQFKRSIKVLSSSEQSEGLAHLNAAQAREGKAPVSPATFLDMNSIHLVLDPYKLWAERYKVFVALRQVLKEKQIFYPVHINLSTSVGYMSHCDDALFTDGDWYNRTGVKEDLVVPGCCVPFECEGRPAELGGCFVHRGTVP</sequence>